<evidence type="ECO:0000313" key="2">
    <source>
        <dbReference type="Proteomes" id="UP000282818"/>
    </source>
</evidence>
<comment type="caution">
    <text evidence="1">The sequence shown here is derived from an EMBL/GenBank/DDBJ whole genome shotgun (WGS) entry which is preliminary data.</text>
</comment>
<reference evidence="1 2" key="1">
    <citation type="submission" date="2019-01" db="EMBL/GenBank/DDBJ databases">
        <authorList>
            <person name="Chen W.-M."/>
        </authorList>
    </citation>
    <scope>NUCLEOTIDE SEQUENCE [LARGE SCALE GENOMIC DNA]</scope>
    <source>
        <strain evidence="1 2">HPM-16</strain>
    </source>
</reference>
<protein>
    <submittedName>
        <fullName evidence="1">Uncharacterized protein</fullName>
    </submittedName>
</protein>
<gene>
    <name evidence="1" type="ORF">EOE65_03395</name>
</gene>
<dbReference type="EMBL" id="SACQ01000001">
    <property type="protein sequence ID" value="RVU32713.1"/>
    <property type="molecule type" value="Genomic_DNA"/>
</dbReference>
<evidence type="ECO:0000313" key="1">
    <source>
        <dbReference type="EMBL" id="RVU32713.1"/>
    </source>
</evidence>
<sequence>MSSIDKQSRTWAEVVKFSEERRAVAIADLISGVNSEQQRGAIKFIDELLELAESKTPVATKPQEYL</sequence>
<dbReference type="AlphaFoldDB" id="A0A437QE96"/>
<keyword evidence="2" id="KW-1185">Reference proteome</keyword>
<dbReference type="Proteomes" id="UP000282818">
    <property type="component" value="Unassembled WGS sequence"/>
</dbReference>
<organism evidence="1 2">
    <name type="scientific">Neptunomonas marina</name>
    <dbReference type="NCBI Taxonomy" id="1815562"/>
    <lineage>
        <taxon>Bacteria</taxon>
        <taxon>Pseudomonadati</taxon>
        <taxon>Pseudomonadota</taxon>
        <taxon>Gammaproteobacteria</taxon>
        <taxon>Oceanospirillales</taxon>
        <taxon>Oceanospirillaceae</taxon>
        <taxon>Neptunomonas</taxon>
    </lineage>
</organism>
<dbReference type="RefSeq" id="WP_127692881.1">
    <property type="nucleotide sequence ID" value="NZ_SACQ01000001.1"/>
</dbReference>
<name>A0A437QE96_9GAMM</name>
<proteinExistence type="predicted"/>
<accession>A0A437QE96</accession>